<feature type="non-terminal residue" evidence="2">
    <location>
        <position position="1"/>
    </location>
</feature>
<proteinExistence type="predicted"/>
<keyword evidence="3" id="KW-1185">Reference proteome</keyword>
<dbReference type="AlphaFoldDB" id="A0A834I447"/>
<dbReference type="InterPro" id="IPR050672">
    <property type="entry name" value="FBXO45-Fsn/SPSB_families"/>
</dbReference>
<dbReference type="InterPro" id="IPR043136">
    <property type="entry name" value="B30.2/SPRY_sf"/>
</dbReference>
<dbReference type="SUPFAM" id="SSF49899">
    <property type="entry name" value="Concanavalin A-like lectins/glucanases"/>
    <property type="match status" value="1"/>
</dbReference>
<reference evidence="2" key="1">
    <citation type="submission" date="2020-08" db="EMBL/GenBank/DDBJ databases">
        <title>Genome sequencing and assembly of the red palm weevil Rhynchophorus ferrugineus.</title>
        <authorList>
            <person name="Dias G.B."/>
            <person name="Bergman C.M."/>
            <person name="Manee M."/>
        </authorList>
    </citation>
    <scope>NUCLEOTIDE SEQUENCE</scope>
    <source>
        <strain evidence="2">AA-2017</strain>
        <tissue evidence="2">Whole larva</tissue>
    </source>
</reference>
<dbReference type="GO" id="GO:0019005">
    <property type="term" value="C:SCF ubiquitin ligase complex"/>
    <property type="evidence" value="ECO:0007669"/>
    <property type="project" value="TreeGrafter"/>
</dbReference>
<dbReference type="InterPro" id="IPR003877">
    <property type="entry name" value="SPRY_dom"/>
</dbReference>
<evidence type="ECO:0000313" key="2">
    <source>
        <dbReference type="EMBL" id="KAF7274247.1"/>
    </source>
</evidence>
<dbReference type="GO" id="GO:0043161">
    <property type="term" value="P:proteasome-mediated ubiquitin-dependent protein catabolic process"/>
    <property type="evidence" value="ECO:0007669"/>
    <property type="project" value="TreeGrafter"/>
</dbReference>
<dbReference type="PROSITE" id="PS50188">
    <property type="entry name" value="B302_SPRY"/>
    <property type="match status" value="1"/>
</dbReference>
<name>A0A834I447_RHYFE</name>
<dbReference type="Pfam" id="PF00622">
    <property type="entry name" value="SPRY"/>
    <property type="match status" value="1"/>
</dbReference>
<comment type="caution">
    <text evidence="2">The sequence shown here is derived from an EMBL/GenBank/DDBJ whole genome shotgun (WGS) entry which is preliminary data.</text>
</comment>
<dbReference type="InterPro" id="IPR001870">
    <property type="entry name" value="B30.2/SPRY"/>
</dbReference>
<evidence type="ECO:0000259" key="1">
    <source>
        <dbReference type="PROSITE" id="PS50188"/>
    </source>
</evidence>
<dbReference type="PANTHER" id="PTHR12245:SF11">
    <property type="entry name" value="PROTEIN GUSTAVUS"/>
    <property type="match status" value="1"/>
</dbReference>
<dbReference type="OrthoDB" id="5547302at2759"/>
<dbReference type="Proteomes" id="UP000625711">
    <property type="component" value="Unassembled WGS sequence"/>
</dbReference>
<protein>
    <recommendedName>
        <fullName evidence="1">B30.2/SPRY domain-containing protein</fullName>
    </recommendedName>
</protein>
<sequence length="188" mass="21875">GIHCWDILWPHHARGSLALVGVATDKFLRPEHNYPKRECWGWDLSCNKLYHNDNHTKPYPEFKNSRALYTPPQSFRLILDMDLGILSFSYEGKHLGVAFTGLRGKKLYPMVSMTSWYYQIFVQYIGGLKRRPPSLRALCRLAYREHRSDYEVESDIRDVDLPKHLKLYVGGASVLCSECDSYIQDSLF</sequence>
<dbReference type="Gene3D" id="2.60.120.920">
    <property type="match status" value="1"/>
</dbReference>
<accession>A0A834I447</accession>
<evidence type="ECO:0000313" key="3">
    <source>
        <dbReference type="Proteomes" id="UP000625711"/>
    </source>
</evidence>
<feature type="domain" description="B30.2/SPRY" evidence="1">
    <location>
        <begin position="1"/>
        <end position="129"/>
    </location>
</feature>
<gene>
    <name evidence="2" type="ORF">GWI33_013074</name>
</gene>
<dbReference type="PANTHER" id="PTHR12245">
    <property type="entry name" value="SPRY DOMAIN CONTAINING SOCS BOX PROTEIN"/>
    <property type="match status" value="1"/>
</dbReference>
<dbReference type="EMBL" id="JAACXV010012978">
    <property type="protein sequence ID" value="KAF7274247.1"/>
    <property type="molecule type" value="Genomic_DNA"/>
</dbReference>
<dbReference type="InterPro" id="IPR013320">
    <property type="entry name" value="ConA-like_dom_sf"/>
</dbReference>
<organism evidence="2 3">
    <name type="scientific">Rhynchophorus ferrugineus</name>
    <name type="common">Red palm weevil</name>
    <name type="synonym">Curculio ferrugineus</name>
    <dbReference type="NCBI Taxonomy" id="354439"/>
    <lineage>
        <taxon>Eukaryota</taxon>
        <taxon>Metazoa</taxon>
        <taxon>Ecdysozoa</taxon>
        <taxon>Arthropoda</taxon>
        <taxon>Hexapoda</taxon>
        <taxon>Insecta</taxon>
        <taxon>Pterygota</taxon>
        <taxon>Neoptera</taxon>
        <taxon>Endopterygota</taxon>
        <taxon>Coleoptera</taxon>
        <taxon>Polyphaga</taxon>
        <taxon>Cucujiformia</taxon>
        <taxon>Curculionidae</taxon>
        <taxon>Dryophthorinae</taxon>
        <taxon>Rhynchophorus</taxon>
    </lineage>
</organism>